<keyword evidence="1 3" id="KW-0732">Signal</keyword>
<proteinExistence type="predicted"/>
<accession>A0A0D6XRG0</accession>
<protein>
    <submittedName>
        <fullName evidence="6">Putative cell wall-anchored protein</fullName>
    </submittedName>
</protein>
<feature type="signal peptide" evidence="3">
    <location>
        <begin position="1"/>
        <end position="34"/>
    </location>
</feature>
<evidence type="ECO:0000313" key="5">
    <source>
        <dbReference type="EMBL" id="KIX91197.1"/>
    </source>
</evidence>
<name>A0A0D6XRG0_9STAP</name>
<dbReference type="RefSeq" id="WP_044359369.1">
    <property type="nucleotide sequence ID" value="NZ_JXWY01000028.1"/>
</dbReference>
<dbReference type="Proteomes" id="UP000032366">
    <property type="component" value="Unassembled WGS sequence"/>
</dbReference>
<gene>
    <name evidence="6" type="primary">sdrE</name>
    <name evidence="6" type="ORF">NCTC13832_00076</name>
    <name evidence="5" type="ORF">TP70_03580</name>
</gene>
<reference evidence="6 8" key="2">
    <citation type="submission" date="2018-06" db="EMBL/GenBank/DDBJ databases">
        <authorList>
            <consortium name="Pathogen Informatics"/>
            <person name="Doyle S."/>
        </authorList>
    </citation>
    <scope>NUCLEOTIDE SEQUENCE [LARGE SCALE GENOMIC DNA]</scope>
    <source>
        <strain evidence="6 8">NCTC13832</strain>
    </source>
</reference>
<evidence type="ECO:0000256" key="3">
    <source>
        <dbReference type="SAM" id="SignalP"/>
    </source>
</evidence>
<evidence type="ECO:0000313" key="8">
    <source>
        <dbReference type="Proteomes" id="UP000254100"/>
    </source>
</evidence>
<feature type="chain" id="PRO_5043119739" evidence="3">
    <location>
        <begin position="35"/>
        <end position="147"/>
    </location>
</feature>
<evidence type="ECO:0000256" key="2">
    <source>
        <dbReference type="SAM" id="MobiDB-lite"/>
    </source>
</evidence>
<keyword evidence="7" id="KW-1185">Reference proteome</keyword>
<evidence type="ECO:0000313" key="6">
    <source>
        <dbReference type="EMBL" id="SUM56445.1"/>
    </source>
</evidence>
<dbReference type="OrthoDB" id="2414680at2"/>
<dbReference type="AlphaFoldDB" id="A0A0D6XRG0"/>
<evidence type="ECO:0000256" key="1">
    <source>
        <dbReference type="ARBA" id="ARBA00022729"/>
    </source>
</evidence>
<dbReference type="Pfam" id="PF04650">
    <property type="entry name" value="YSIRK_signal"/>
    <property type="match status" value="1"/>
</dbReference>
<dbReference type="Proteomes" id="UP000254100">
    <property type="component" value="Unassembled WGS sequence"/>
</dbReference>
<reference evidence="5 7" key="1">
    <citation type="submission" date="2015-01" db="EMBL/GenBank/DDBJ databases">
        <authorList>
            <person name="Guo J."/>
        </authorList>
    </citation>
    <scope>NUCLEOTIDE SEQUENCE [LARGE SCALE GENOMIC DNA]</scope>
    <source>
        <strain evidence="5 7">DSM 22147</strain>
    </source>
</reference>
<evidence type="ECO:0000259" key="4">
    <source>
        <dbReference type="Pfam" id="PF04650"/>
    </source>
</evidence>
<feature type="region of interest" description="Disordered" evidence="2">
    <location>
        <begin position="77"/>
        <end position="147"/>
    </location>
</feature>
<sequence>MNNKQRFAIRKYTVGTASVLVGVMFLMSAPNAQASEQNTAVAEKGNVSIIEKDKEIEATTPVAEEVVDAQDVEVTTEVVEETPEVESNKVTPVVEDKKEDTTAPVESKSEATTPEVVKESTLKVETQPAALKETQNTTNTEKVAPCY</sequence>
<dbReference type="NCBIfam" id="TIGR01168">
    <property type="entry name" value="YSIRK_signal"/>
    <property type="match status" value="1"/>
</dbReference>
<organism evidence="6 8">
    <name type="scientific">Staphylococcus microti</name>
    <dbReference type="NCBI Taxonomy" id="569857"/>
    <lineage>
        <taxon>Bacteria</taxon>
        <taxon>Bacillati</taxon>
        <taxon>Bacillota</taxon>
        <taxon>Bacilli</taxon>
        <taxon>Bacillales</taxon>
        <taxon>Staphylococcaceae</taxon>
        <taxon>Staphylococcus</taxon>
    </lineage>
</organism>
<feature type="domain" description="YSIRK Gram-positive signal peptide" evidence="4">
    <location>
        <begin position="2"/>
        <end position="27"/>
    </location>
</feature>
<evidence type="ECO:0000313" key="7">
    <source>
        <dbReference type="Proteomes" id="UP000032366"/>
    </source>
</evidence>
<dbReference type="EMBL" id="JXWY01000028">
    <property type="protein sequence ID" value="KIX91197.1"/>
    <property type="molecule type" value="Genomic_DNA"/>
</dbReference>
<dbReference type="EMBL" id="UHDT01000001">
    <property type="protein sequence ID" value="SUM56445.1"/>
    <property type="molecule type" value="Genomic_DNA"/>
</dbReference>
<dbReference type="InterPro" id="IPR005877">
    <property type="entry name" value="YSIRK_signal_dom"/>
</dbReference>